<evidence type="ECO:0000256" key="3">
    <source>
        <dbReference type="ARBA" id="ARBA00022989"/>
    </source>
</evidence>
<keyword evidence="2 5" id="KW-0812">Transmembrane</keyword>
<keyword evidence="7" id="KW-1185">Reference proteome</keyword>
<evidence type="ECO:0000313" key="6">
    <source>
        <dbReference type="EMBL" id="TVY84947.1"/>
    </source>
</evidence>
<feature type="transmembrane region" description="Helical" evidence="5">
    <location>
        <begin position="35"/>
        <end position="54"/>
    </location>
</feature>
<evidence type="ECO:0008006" key="8">
    <source>
        <dbReference type="Google" id="ProtNLM"/>
    </source>
</evidence>
<reference evidence="6 7" key="1">
    <citation type="submission" date="2018-05" db="EMBL/GenBank/DDBJ databases">
        <title>Genome sequencing and assembly of the regulated plant pathogen Lachnellula willkommii and related sister species for the development of diagnostic species identification markers.</title>
        <authorList>
            <person name="Giroux E."/>
            <person name="Bilodeau G."/>
        </authorList>
    </citation>
    <scope>NUCLEOTIDE SEQUENCE [LARGE SCALE GENOMIC DNA]</scope>
    <source>
        <strain evidence="6 7">CBS 268.59</strain>
    </source>
</reference>
<sequence length="303" mass="33267">MVDLSYLPEPLRNPNNCHKDLISGWPYSYGYRPSLAAGIVFCLLFGIALFGHCIQAIRLRRWTSILLAIGVLTKSKLAAELIGWIGRTWSAECPYNQNAYLMQITTLIIAPVFVTAAIYVLLGLLIMLLGREASILSPRMYNIVFVTCDVISLVLQAIGGAMASQASGQRKDPTPGTNVMLGGVVFQLISMTLFAGLAIDFTRRLTRMSVPSGHFMVIGAMFVSLTAVYIRSIFRTIELAEGWTGYLMTHEKYFVGLDGCLMVLAVGVLLLFDPAWIIPRYSTSFRRSSTGPKSSDAGSSIEM</sequence>
<proteinExistence type="predicted"/>
<protein>
    <recommendedName>
        <fullName evidence="8">Sphingoid long-chain base transporter RSB1</fullName>
    </recommendedName>
</protein>
<dbReference type="PANTHER" id="PTHR31465">
    <property type="entry name" value="PROTEIN RTA1-RELATED"/>
    <property type="match status" value="1"/>
</dbReference>
<dbReference type="OrthoDB" id="1844152at2759"/>
<feature type="transmembrane region" description="Helical" evidence="5">
    <location>
        <begin position="141"/>
        <end position="159"/>
    </location>
</feature>
<gene>
    <name evidence="6" type="ORF">LSUE1_G002740</name>
</gene>
<comment type="subcellular location">
    <subcellularLocation>
        <location evidence="1">Membrane</location>
        <topology evidence="1">Multi-pass membrane protein</topology>
    </subcellularLocation>
</comment>
<keyword evidence="4 5" id="KW-0472">Membrane</keyword>
<feature type="transmembrane region" description="Helical" evidence="5">
    <location>
        <begin position="66"/>
        <end position="86"/>
    </location>
</feature>
<dbReference type="EMBL" id="QGMK01000042">
    <property type="protein sequence ID" value="TVY84947.1"/>
    <property type="molecule type" value="Genomic_DNA"/>
</dbReference>
<name>A0A8T9CKB1_9HELO</name>
<feature type="transmembrane region" description="Helical" evidence="5">
    <location>
        <begin position="213"/>
        <end position="234"/>
    </location>
</feature>
<dbReference type="GO" id="GO:0000324">
    <property type="term" value="C:fungal-type vacuole"/>
    <property type="evidence" value="ECO:0007669"/>
    <property type="project" value="TreeGrafter"/>
</dbReference>
<dbReference type="InterPro" id="IPR007568">
    <property type="entry name" value="RTA1"/>
</dbReference>
<evidence type="ECO:0000313" key="7">
    <source>
        <dbReference type="Proteomes" id="UP000469558"/>
    </source>
</evidence>
<dbReference type="Proteomes" id="UP000469558">
    <property type="component" value="Unassembled WGS sequence"/>
</dbReference>
<organism evidence="6 7">
    <name type="scientific">Lachnellula suecica</name>
    <dbReference type="NCBI Taxonomy" id="602035"/>
    <lineage>
        <taxon>Eukaryota</taxon>
        <taxon>Fungi</taxon>
        <taxon>Dikarya</taxon>
        <taxon>Ascomycota</taxon>
        <taxon>Pezizomycotina</taxon>
        <taxon>Leotiomycetes</taxon>
        <taxon>Helotiales</taxon>
        <taxon>Lachnaceae</taxon>
        <taxon>Lachnellula</taxon>
    </lineage>
</organism>
<evidence type="ECO:0000256" key="4">
    <source>
        <dbReference type="ARBA" id="ARBA00023136"/>
    </source>
</evidence>
<comment type="caution">
    <text evidence="6">The sequence shown here is derived from an EMBL/GenBank/DDBJ whole genome shotgun (WGS) entry which is preliminary data.</text>
</comment>
<dbReference type="PANTHER" id="PTHR31465:SF11">
    <property type="entry name" value="DOMAIN PROTEIN, PUTATIVE (AFU_ORTHOLOGUE AFUA_3G10770)-RELATED"/>
    <property type="match status" value="1"/>
</dbReference>
<feature type="transmembrane region" description="Helical" evidence="5">
    <location>
        <begin position="106"/>
        <end position="129"/>
    </location>
</feature>
<evidence type="ECO:0000256" key="5">
    <source>
        <dbReference type="SAM" id="Phobius"/>
    </source>
</evidence>
<evidence type="ECO:0000256" key="2">
    <source>
        <dbReference type="ARBA" id="ARBA00022692"/>
    </source>
</evidence>
<keyword evidence="3 5" id="KW-1133">Transmembrane helix</keyword>
<dbReference type="Pfam" id="PF04479">
    <property type="entry name" value="RTA1"/>
    <property type="match status" value="1"/>
</dbReference>
<dbReference type="GO" id="GO:0005886">
    <property type="term" value="C:plasma membrane"/>
    <property type="evidence" value="ECO:0007669"/>
    <property type="project" value="TreeGrafter"/>
</dbReference>
<feature type="transmembrane region" description="Helical" evidence="5">
    <location>
        <begin position="179"/>
        <end position="201"/>
    </location>
</feature>
<evidence type="ECO:0000256" key="1">
    <source>
        <dbReference type="ARBA" id="ARBA00004141"/>
    </source>
</evidence>
<accession>A0A8T9CKB1</accession>
<feature type="transmembrane region" description="Helical" evidence="5">
    <location>
        <begin position="254"/>
        <end position="278"/>
    </location>
</feature>
<dbReference type="AlphaFoldDB" id="A0A8T9CKB1"/>